<gene>
    <name evidence="1" type="ORF">SMN809_LOCUS58309</name>
</gene>
<dbReference type="Gene3D" id="3.30.420.510">
    <property type="match status" value="1"/>
</dbReference>
<accession>A0A8S3DMJ8</accession>
<evidence type="ECO:0008006" key="3">
    <source>
        <dbReference type="Google" id="ProtNLM"/>
    </source>
</evidence>
<dbReference type="EMBL" id="CAJOBI010218150">
    <property type="protein sequence ID" value="CAF5034663.1"/>
    <property type="molecule type" value="Genomic_DNA"/>
</dbReference>
<feature type="non-terminal residue" evidence="1">
    <location>
        <position position="1"/>
    </location>
</feature>
<evidence type="ECO:0000313" key="2">
    <source>
        <dbReference type="Proteomes" id="UP000676336"/>
    </source>
</evidence>
<protein>
    <recommendedName>
        <fullName evidence="3">Type II pantothenate kinase</fullName>
    </recommendedName>
</protein>
<proteinExistence type="predicted"/>
<comment type="caution">
    <text evidence="1">The sequence shown here is derived from an EMBL/GenBank/DDBJ whole genome shotgun (WGS) entry which is preliminary data.</text>
</comment>
<name>A0A8S3DMJ8_9BILA</name>
<reference evidence="1" key="1">
    <citation type="submission" date="2021-02" db="EMBL/GenBank/DDBJ databases">
        <authorList>
            <person name="Nowell W R."/>
        </authorList>
    </citation>
    <scope>NUCLEOTIDE SEQUENCE</scope>
</reference>
<organism evidence="1 2">
    <name type="scientific">Rotaria magnacalcarata</name>
    <dbReference type="NCBI Taxonomy" id="392030"/>
    <lineage>
        <taxon>Eukaryota</taxon>
        <taxon>Metazoa</taxon>
        <taxon>Spiralia</taxon>
        <taxon>Gnathifera</taxon>
        <taxon>Rotifera</taxon>
        <taxon>Eurotatoria</taxon>
        <taxon>Bdelloidea</taxon>
        <taxon>Philodinida</taxon>
        <taxon>Philodinidae</taxon>
        <taxon>Rotaria</taxon>
    </lineage>
</organism>
<dbReference type="AlphaFoldDB" id="A0A8S3DMJ8"/>
<dbReference type="Proteomes" id="UP000676336">
    <property type="component" value="Unassembled WGS sequence"/>
</dbReference>
<sequence>MSSTSTREIKAVPAFPWLGIDIGGTLVKLVYFELL</sequence>
<dbReference type="InterPro" id="IPR043129">
    <property type="entry name" value="ATPase_NBD"/>
</dbReference>
<dbReference type="SUPFAM" id="SSF53067">
    <property type="entry name" value="Actin-like ATPase domain"/>
    <property type="match status" value="1"/>
</dbReference>
<evidence type="ECO:0000313" key="1">
    <source>
        <dbReference type="EMBL" id="CAF5034663.1"/>
    </source>
</evidence>